<dbReference type="SUPFAM" id="SSF56349">
    <property type="entry name" value="DNA breaking-rejoining enzymes"/>
    <property type="match status" value="1"/>
</dbReference>
<dbReference type="Gene3D" id="1.10.150.130">
    <property type="match status" value="1"/>
</dbReference>
<proteinExistence type="predicted"/>
<dbReference type="GO" id="GO:0015074">
    <property type="term" value="P:DNA integration"/>
    <property type="evidence" value="ECO:0007669"/>
    <property type="project" value="UniProtKB-KW"/>
</dbReference>
<keyword evidence="8" id="KW-1185">Reference proteome</keyword>
<evidence type="ECO:0000313" key="8">
    <source>
        <dbReference type="Proteomes" id="UP000742786"/>
    </source>
</evidence>
<evidence type="ECO:0000256" key="1">
    <source>
        <dbReference type="ARBA" id="ARBA00022908"/>
    </source>
</evidence>
<dbReference type="GO" id="GO:0006310">
    <property type="term" value="P:DNA recombination"/>
    <property type="evidence" value="ECO:0007669"/>
    <property type="project" value="UniProtKB-KW"/>
</dbReference>
<comment type="caution">
    <text evidence="7">The sequence shown here is derived from an EMBL/GenBank/DDBJ whole genome shotgun (WGS) entry which is preliminary data.</text>
</comment>
<dbReference type="PANTHER" id="PTHR30349:SF36">
    <property type="entry name" value="PROPHAGE INTEGRASE INTR-RELATED"/>
    <property type="match status" value="1"/>
</dbReference>
<gene>
    <name evidence="7" type="ORF">GTOL_12981</name>
</gene>
<dbReference type="EMBL" id="CAJQUM010000001">
    <property type="protein sequence ID" value="CAG4885098.1"/>
    <property type="molecule type" value="Genomic_DNA"/>
</dbReference>
<evidence type="ECO:0000256" key="2">
    <source>
        <dbReference type="ARBA" id="ARBA00023125"/>
    </source>
</evidence>
<dbReference type="InterPro" id="IPR044068">
    <property type="entry name" value="CB"/>
</dbReference>
<name>A0A916JA10_9PROT</name>
<dbReference type="PROSITE" id="PS51900">
    <property type="entry name" value="CB"/>
    <property type="match status" value="1"/>
</dbReference>
<organism evidence="7 8">
    <name type="scientific">Georgfuchsia toluolica</name>
    <dbReference type="NCBI Taxonomy" id="424218"/>
    <lineage>
        <taxon>Bacteria</taxon>
        <taxon>Pseudomonadati</taxon>
        <taxon>Pseudomonadota</taxon>
        <taxon>Betaproteobacteria</taxon>
        <taxon>Nitrosomonadales</taxon>
        <taxon>Sterolibacteriaceae</taxon>
        <taxon>Georgfuchsia</taxon>
    </lineage>
</organism>
<keyword evidence="2 4" id="KW-0238">DNA-binding</keyword>
<dbReference type="InterPro" id="IPR004107">
    <property type="entry name" value="Integrase_SAM-like_N"/>
</dbReference>
<dbReference type="Gene3D" id="1.10.443.10">
    <property type="entry name" value="Intergrase catalytic core"/>
    <property type="match status" value="1"/>
</dbReference>
<dbReference type="InterPro" id="IPR022000">
    <property type="entry name" value="Min27-like_integrase_DNA_bind"/>
</dbReference>
<evidence type="ECO:0000259" key="6">
    <source>
        <dbReference type="PROSITE" id="PS51900"/>
    </source>
</evidence>
<dbReference type="InterPro" id="IPR013762">
    <property type="entry name" value="Integrase-like_cat_sf"/>
</dbReference>
<keyword evidence="1" id="KW-0229">DNA integration</keyword>
<dbReference type="GO" id="GO:0003677">
    <property type="term" value="F:DNA binding"/>
    <property type="evidence" value="ECO:0007669"/>
    <property type="project" value="UniProtKB-UniRule"/>
</dbReference>
<dbReference type="Pfam" id="PF14659">
    <property type="entry name" value="Phage_int_SAM_3"/>
    <property type="match status" value="1"/>
</dbReference>
<accession>A0A916JA10</accession>
<dbReference type="InterPro" id="IPR010998">
    <property type="entry name" value="Integrase_recombinase_N"/>
</dbReference>
<dbReference type="PROSITE" id="PS51898">
    <property type="entry name" value="TYR_RECOMBINASE"/>
    <property type="match status" value="1"/>
</dbReference>
<dbReference type="CDD" id="cd01189">
    <property type="entry name" value="INT_ICEBs1_C_like"/>
    <property type="match status" value="1"/>
</dbReference>
<evidence type="ECO:0000256" key="4">
    <source>
        <dbReference type="PROSITE-ProRule" id="PRU01248"/>
    </source>
</evidence>
<keyword evidence="3" id="KW-0233">DNA recombination</keyword>
<protein>
    <submittedName>
        <fullName evidence="7">Prophage integrase IntR</fullName>
    </submittedName>
</protein>
<dbReference type="InterPro" id="IPR050090">
    <property type="entry name" value="Tyrosine_recombinase_XerCD"/>
</dbReference>
<feature type="domain" description="Tyr recombinase" evidence="5">
    <location>
        <begin position="179"/>
        <end position="364"/>
    </location>
</feature>
<feature type="domain" description="Core-binding (CB)" evidence="6">
    <location>
        <begin position="79"/>
        <end position="158"/>
    </location>
</feature>
<evidence type="ECO:0000313" key="7">
    <source>
        <dbReference type="EMBL" id="CAG4885098.1"/>
    </source>
</evidence>
<dbReference type="RefSeq" id="WP_220636882.1">
    <property type="nucleotide sequence ID" value="NZ_CAJQUM010000001.1"/>
</dbReference>
<reference evidence="7" key="1">
    <citation type="submission" date="2021-04" db="EMBL/GenBank/DDBJ databases">
        <authorList>
            <person name="Hornung B."/>
        </authorList>
    </citation>
    <scope>NUCLEOTIDE SEQUENCE</scope>
    <source>
        <strain evidence="7">G5G6</strain>
    </source>
</reference>
<dbReference type="PANTHER" id="PTHR30349">
    <property type="entry name" value="PHAGE INTEGRASE-RELATED"/>
    <property type="match status" value="1"/>
</dbReference>
<dbReference type="Pfam" id="PF00589">
    <property type="entry name" value="Phage_integrase"/>
    <property type="match status" value="1"/>
</dbReference>
<evidence type="ECO:0000256" key="3">
    <source>
        <dbReference type="ARBA" id="ARBA00023172"/>
    </source>
</evidence>
<dbReference type="AlphaFoldDB" id="A0A916JA10"/>
<evidence type="ECO:0000259" key="5">
    <source>
        <dbReference type="PROSITE" id="PS51898"/>
    </source>
</evidence>
<sequence>MDRRKGLTVRSGSGIEIAFSYRGRRCRETLKLEPTKANLQYAARKREAVLFAIGQGTFNYAEHFPNSPLARSLSNRSMQTVGQALDEFLKAARGRCAHSTVKSYESAVRYYLKPVFGEKLVCELGVADIKAWIGGLAISGKRINNVLIPLRGVLDDAFMDGVIERNPSARIKNLPHRYDEPDPLSPSEIQTLLNVCSSQVRNLFQFAVWTGLRTSELIGLEWGDIDWNRKVIRVRRAVVLKQTKIPKTEAGERDVKLLPGALEALEAQKPFSALANGRVFLNPNTGKSWETDAQIRRTAWQPAIRKAGIRSRNPYQTRHTFASLCLTAGEDIAWVAKQMGHKSIAMTLKRYARYMDNVNTTGGNKLTQLLTQPCHSEAVSG</sequence>
<dbReference type="Proteomes" id="UP000742786">
    <property type="component" value="Unassembled WGS sequence"/>
</dbReference>
<dbReference type="InterPro" id="IPR002104">
    <property type="entry name" value="Integrase_catalytic"/>
</dbReference>
<dbReference type="InterPro" id="IPR011010">
    <property type="entry name" value="DNA_brk_join_enz"/>
</dbReference>
<dbReference type="Pfam" id="PF12167">
    <property type="entry name" value="Arm-DNA-bind_2"/>
    <property type="match status" value="1"/>
</dbReference>